<dbReference type="InterPro" id="IPR001343">
    <property type="entry name" value="Hemolysn_Ca-bd"/>
</dbReference>
<comment type="caution">
    <text evidence="5">The sequence shown here is derived from an EMBL/GenBank/DDBJ whole genome shotgun (WGS) entry which is preliminary data.</text>
</comment>
<dbReference type="PRINTS" id="PR00313">
    <property type="entry name" value="CABNDNGRPT"/>
</dbReference>
<dbReference type="InterPro" id="IPR024079">
    <property type="entry name" value="MetalloPept_cat_dom_sf"/>
</dbReference>
<dbReference type="InterPro" id="IPR049826">
    <property type="entry name" value="Ig-like_ice"/>
</dbReference>
<dbReference type="InterPro" id="IPR019960">
    <property type="entry name" value="T1SS_VCA0849"/>
</dbReference>
<dbReference type="PANTHER" id="PTHR48234:SF1">
    <property type="entry name" value="SEA DOMAIN-CONTAINING PROTEIN-RELATED"/>
    <property type="match status" value="1"/>
</dbReference>
<dbReference type="SMART" id="SM00235">
    <property type="entry name" value="ZnMc"/>
    <property type="match status" value="1"/>
</dbReference>
<comment type="similarity">
    <text evidence="1">Belongs to the peptidase M10B family.</text>
</comment>
<name>A0A1V3L3Y6_9PAST</name>
<dbReference type="GO" id="GO:0006508">
    <property type="term" value="P:proteolysis"/>
    <property type="evidence" value="ECO:0007669"/>
    <property type="project" value="InterPro"/>
</dbReference>
<dbReference type="InterPro" id="IPR018511">
    <property type="entry name" value="Hemolysin-typ_Ca-bd_CS"/>
</dbReference>
<dbReference type="NCBIfam" id="NF033510">
    <property type="entry name" value="Ca_tandemer"/>
    <property type="match status" value="3"/>
</dbReference>
<dbReference type="NCBIfam" id="NF012196">
    <property type="entry name" value="Ig_like_ice"/>
    <property type="match status" value="2"/>
</dbReference>
<dbReference type="InterPro" id="IPR011049">
    <property type="entry name" value="Serralysin-like_metalloprot_C"/>
</dbReference>
<dbReference type="SUPFAM" id="SSF55486">
    <property type="entry name" value="Metalloproteases ('zincins'), catalytic domain"/>
    <property type="match status" value="1"/>
</dbReference>
<gene>
    <name evidence="5" type="ORF">BKG92_00200</name>
</gene>
<dbReference type="RefSeq" id="WP_077495232.1">
    <property type="nucleotide sequence ID" value="NZ_MLAG01000001.1"/>
</dbReference>
<dbReference type="Gene3D" id="2.60.40.10">
    <property type="entry name" value="Immunoglobulins"/>
    <property type="match status" value="4"/>
</dbReference>
<dbReference type="SUPFAM" id="SSF51120">
    <property type="entry name" value="beta-Roll"/>
    <property type="match status" value="2"/>
</dbReference>
<proteinExistence type="inferred from homology"/>
<feature type="region of interest" description="Disordered" evidence="3">
    <location>
        <begin position="141"/>
        <end position="339"/>
    </location>
</feature>
<dbReference type="PANTHER" id="PTHR48234">
    <property type="entry name" value="GH09231P"/>
    <property type="match status" value="1"/>
</dbReference>
<keyword evidence="6" id="KW-1185">Reference proteome</keyword>
<dbReference type="InterPro" id="IPR052506">
    <property type="entry name" value="Bact_Fn-Binding"/>
</dbReference>
<evidence type="ECO:0000313" key="6">
    <source>
        <dbReference type="Proteomes" id="UP000188573"/>
    </source>
</evidence>
<dbReference type="PROSITE" id="PS00330">
    <property type="entry name" value="HEMOLYSIN_CALCIUM"/>
    <property type="match status" value="2"/>
</dbReference>
<protein>
    <recommendedName>
        <fullName evidence="4">Peptidase metallopeptidase domain-containing protein</fullName>
    </recommendedName>
</protein>
<evidence type="ECO:0000256" key="3">
    <source>
        <dbReference type="SAM" id="MobiDB-lite"/>
    </source>
</evidence>
<dbReference type="EMBL" id="MLAG01000001">
    <property type="protein sequence ID" value="OOF84330.1"/>
    <property type="molecule type" value="Genomic_DNA"/>
</dbReference>
<feature type="compositionally biased region" description="Basic and acidic residues" evidence="3">
    <location>
        <begin position="141"/>
        <end position="154"/>
    </location>
</feature>
<evidence type="ECO:0000259" key="4">
    <source>
        <dbReference type="SMART" id="SM00235"/>
    </source>
</evidence>
<dbReference type="GO" id="GO:0005509">
    <property type="term" value="F:calcium ion binding"/>
    <property type="evidence" value="ECO:0007669"/>
    <property type="project" value="InterPro"/>
</dbReference>
<reference evidence="5 6" key="1">
    <citation type="submission" date="2016-10" db="EMBL/GenBank/DDBJ databases">
        <title>Rodentibacter gen. nov. and new species.</title>
        <authorList>
            <person name="Christensen H."/>
        </authorList>
    </citation>
    <scope>NUCLEOTIDE SEQUENCE [LARGE SCALE GENOMIC DNA]</scope>
    <source>
        <strain evidence="5 6">Ac81</strain>
    </source>
</reference>
<keyword evidence="2" id="KW-0106">Calcium</keyword>
<dbReference type="Gene3D" id="2.150.10.10">
    <property type="entry name" value="Serralysin-like metalloprotease, C-terminal"/>
    <property type="match status" value="2"/>
</dbReference>
<dbReference type="InterPro" id="IPR013783">
    <property type="entry name" value="Ig-like_fold"/>
</dbReference>
<dbReference type="InterPro" id="IPR006026">
    <property type="entry name" value="Peptidase_Metallo"/>
</dbReference>
<dbReference type="GO" id="GO:0008237">
    <property type="term" value="F:metallopeptidase activity"/>
    <property type="evidence" value="ECO:0007669"/>
    <property type="project" value="InterPro"/>
</dbReference>
<accession>A0A1V3L3Y6</accession>
<evidence type="ECO:0000256" key="1">
    <source>
        <dbReference type="ARBA" id="ARBA00009490"/>
    </source>
</evidence>
<sequence length="1508" mass="162425">MSKYLHIIQGNNITKIKLSPVKTLRITAESDTQYQLIDENGQILQNVKTELNGNDLTVFADNEKPTLILENYKINYPIESQLYLQEHNLTFATASDASQAITYDTAVQASEVSSFIKHLGIWGLGAIGFGSLMWASSHRDKAPLSRPLNTKDDVPLVPEMPAPSEPEAEKPSEPATPSEPEAEKPLEPATPSEPETEKPSEPETPTPSEPETEKPSEPVTPSEPEAEKPSEPSTPSEPETEKPSEPATPTPSEPETEKSSEPATPSEPETEKPSEPETPTPSEPETEKPSELETSIPSEPETEKPSEPETSTPSEPETEKPSEPETPTPSEPETEKPSEPVLSPAIFLNSVTVDNLINLAESQGQITLSGTTENVPDGSAITLTIGTQTLSTTAQNNTFSLEASGQLLAQNSKIIASVNVSNNAGSALSASVEKTYTVDITTPTVTLTLNDITADNIINLQESKGNITLSGKAEGEFKAGDSVTFSLAAQALGSARLSANGEFSLVVAASQLLNHQAVSASLTTQNSVGNSATVSVNKNYVVDLHIEPPVIVLEPIANDDFINVKEAQEKVVIQGKATNVEDGTSVNVAIGTHQVSATVENGRFSVEVSGQILLENRKVLASVSISDQAGNSASGSAERDYDVDSNLMAKIDITEIGNAFNTTLAPVTRISGEVEFDGIYALGQNARMVRAVNLVIGDKVYTTGFNGANKSFYVDIPSAELASLHGETVKINFLNRKSAAELPYTTIADNDPVNLFEVVYDLTPNGDGSYTVVPKSEYYGNERPEIKVKNFTLTSQDIVGTQVNKLADSTTIKGTVAGQAKVGDKIALQIGNETVESTVQEGNRFEVTVNSDTLNGHSQVVATLTTQDITGKTIQVKDMENYVTPSTVGGEFVSRHTEIPEAERKLDHTKADYNFPYFINGILSSDNSAGFNQHYPVGGLEEPLSVKYYFMTAEEAQHDPLNVSYIKEYKSDYTEAEKESIRFAYKQIETYANIKFVEVDSASEADSKLYKVIMEQQNGATVAGIANNGGNLALNDTDMANNQANDKLKSEMYYTNIHEIGHNLQLTHSAGKPGFTYEDTAEFTVESYRSVTSLEQGAIVSRYSLPRLFDLAALHYRYGVNPEARKGNDTYGFRDYNALESDGALYIWDGAGIDTFDASNEKMGVNVNLTPGSWIFRGDTLKAFLVAEGKEEFSLHRYFGLDKSTTINGSFVHELPFNIPGLPEGVPVSVVAAMLEVLLPGAPKEVIESLRQQMLITNKTFMKYTQDQAFIGFGTQIENLIGSDYDDVLKGNQADNNIQGGAGNDEIYGGEGHDHLDGGLGADKMSGGIGDDRYIVDNESDSVIEFANEGTDTVFSHINYTLPENVENLTLLGTTAKSATGNALDNILVANNVGNTLSGGEGNDRLIGGSGADVLTGGEGNDTFVFQTALNGNIDTITDFEAGDKIALSSVIFSALKAGMTNIDDYIHYNVQTGELFYDADGKGGRDAVHFATLDKGVAIEYSQYEIV</sequence>
<dbReference type="Pfam" id="PF00353">
    <property type="entry name" value="HemolysinCabind"/>
    <property type="match status" value="2"/>
</dbReference>
<dbReference type="Gene3D" id="3.40.390.10">
    <property type="entry name" value="Collagenase (Catalytic Domain)"/>
    <property type="match status" value="1"/>
</dbReference>
<evidence type="ECO:0000256" key="2">
    <source>
        <dbReference type="ARBA" id="ARBA00022837"/>
    </source>
</evidence>
<feature type="domain" description="Peptidase metallopeptidase" evidence="4">
    <location>
        <begin position="954"/>
        <end position="1101"/>
    </location>
</feature>
<dbReference type="Proteomes" id="UP000188573">
    <property type="component" value="Unassembled WGS sequence"/>
</dbReference>
<evidence type="ECO:0000313" key="5">
    <source>
        <dbReference type="EMBL" id="OOF84330.1"/>
    </source>
</evidence>
<dbReference type="NCBIfam" id="TIGR03661">
    <property type="entry name" value="T1SS_VCA0849"/>
    <property type="match status" value="1"/>
</dbReference>
<organism evidence="5 6">
    <name type="scientific">Rodentibacter ratti</name>
    <dbReference type="NCBI Taxonomy" id="1906745"/>
    <lineage>
        <taxon>Bacteria</taxon>
        <taxon>Pseudomonadati</taxon>
        <taxon>Pseudomonadota</taxon>
        <taxon>Gammaproteobacteria</taxon>
        <taxon>Pasteurellales</taxon>
        <taxon>Pasteurellaceae</taxon>
        <taxon>Rodentibacter</taxon>
    </lineage>
</organism>
<dbReference type="GO" id="GO:0008270">
    <property type="term" value="F:zinc ion binding"/>
    <property type="evidence" value="ECO:0007669"/>
    <property type="project" value="InterPro"/>
</dbReference>